<gene>
    <name evidence="4" type="ORF">GIB67_033346</name>
</gene>
<dbReference type="EMBL" id="JACGCM010002017">
    <property type="protein sequence ID" value="KAF6145987.1"/>
    <property type="molecule type" value="Genomic_DNA"/>
</dbReference>
<proteinExistence type="inferred from homology"/>
<dbReference type="GO" id="GO:0006353">
    <property type="term" value="P:DNA-templated transcription termination"/>
    <property type="evidence" value="ECO:0007669"/>
    <property type="project" value="UniProtKB-KW"/>
</dbReference>
<evidence type="ECO:0000313" key="4">
    <source>
        <dbReference type="EMBL" id="KAF6145987.1"/>
    </source>
</evidence>
<keyword evidence="2" id="KW-0804">Transcription</keyword>
<dbReference type="SMART" id="SM00733">
    <property type="entry name" value="Mterf"/>
    <property type="match status" value="6"/>
</dbReference>
<dbReference type="AlphaFoldDB" id="A0A7J7LTT5"/>
<comment type="caution">
    <text evidence="4">The sequence shown here is derived from an EMBL/GenBank/DDBJ whole genome shotgun (WGS) entry which is preliminary data.</text>
</comment>
<accession>A0A7J7LTT5</accession>
<dbReference type="PANTHER" id="PTHR13068">
    <property type="entry name" value="CGI-12 PROTEIN-RELATED"/>
    <property type="match status" value="1"/>
</dbReference>
<dbReference type="Pfam" id="PF02536">
    <property type="entry name" value="mTERF"/>
    <property type="match status" value="1"/>
</dbReference>
<protein>
    <submittedName>
        <fullName evidence="4">Uncharacterized protein</fullName>
    </submittedName>
</protein>
<dbReference type="GO" id="GO:0003676">
    <property type="term" value="F:nucleic acid binding"/>
    <property type="evidence" value="ECO:0007669"/>
    <property type="project" value="InterPro"/>
</dbReference>
<organism evidence="4 5">
    <name type="scientific">Kingdonia uniflora</name>
    <dbReference type="NCBI Taxonomy" id="39325"/>
    <lineage>
        <taxon>Eukaryota</taxon>
        <taxon>Viridiplantae</taxon>
        <taxon>Streptophyta</taxon>
        <taxon>Embryophyta</taxon>
        <taxon>Tracheophyta</taxon>
        <taxon>Spermatophyta</taxon>
        <taxon>Magnoliopsida</taxon>
        <taxon>Ranunculales</taxon>
        <taxon>Circaeasteraceae</taxon>
        <taxon>Kingdonia</taxon>
    </lineage>
</organism>
<keyword evidence="3" id="KW-0809">Transit peptide</keyword>
<evidence type="ECO:0000313" key="5">
    <source>
        <dbReference type="Proteomes" id="UP000541444"/>
    </source>
</evidence>
<dbReference type="OrthoDB" id="637682at2759"/>
<dbReference type="PANTHER" id="PTHR13068:SF135">
    <property type="entry name" value="TRANSCRIPTION TERMINATION FACTOR MTERF8, CHLOROPLASTIC"/>
    <property type="match status" value="1"/>
</dbReference>
<reference evidence="4 5" key="1">
    <citation type="journal article" date="2020" name="IScience">
        <title>Genome Sequencing of the Endangered Kingdonia uniflora (Circaeasteraceae, Ranunculales) Reveals Potential Mechanisms of Evolutionary Specialization.</title>
        <authorList>
            <person name="Sun Y."/>
            <person name="Deng T."/>
            <person name="Zhang A."/>
            <person name="Moore M.J."/>
            <person name="Landis J.B."/>
            <person name="Lin N."/>
            <person name="Zhang H."/>
            <person name="Zhang X."/>
            <person name="Huang J."/>
            <person name="Zhang X."/>
            <person name="Sun H."/>
            <person name="Wang H."/>
        </authorList>
    </citation>
    <scope>NUCLEOTIDE SEQUENCE [LARGE SCALE GENOMIC DNA]</scope>
    <source>
        <strain evidence="4">TB1705</strain>
        <tissue evidence="4">Leaf</tissue>
    </source>
</reference>
<sequence>MLVGLLFSLFQDIGFNHKETQNLFHKNPSLNFTTTSLESLTTRLLSLRSLGLLSLCHSINKQPEILTAEEIGSFLSFIKEYDLEGEIKPQKLQRLLIMTHPNYFAGFERKVRLLIDHGVPLDKLAHVLNNVNIAKVFCHRTLNQIERAILFLDRFGGAELIVRRPALLNLDLEGQLKPRIGVLTQLSGGDENAVGTILRKLPAILTYTVEHLQNHIELLRSFAGLSDEEIFKIFLVYPNICSASKERKLHPRIEFLKQCGFNSSDIFKFLIKAPLYLSLSFEDNLSMKLGILFKIGYENKSKELAIALGAVTRTSCENMQKVTGVFLSYGFCCEDILDMSKRHPQILQYNHESLDMKIEYLTVDMGRHIGELLAFPAFLGYKLDDRIKHRYEMKKKIVGDGMSLNKLLSVSTERFMKKKSPAEMENSVGGRKS</sequence>
<evidence type="ECO:0000256" key="2">
    <source>
        <dbReference type="ARBA" id="ARBA00022472"/>
    </source>
</evidence>
<dbReference type="InterPro" id="IPR038538">
    <property type="entry name" value="MTERF_sf"/>
</dbReference>
<dbReference type="Proteomes" id="UP000541444">
    <property type="component" value="Unassembled WGS sequence"/>
</dbReference>
<keyword evidence="2" id="KW-0805">Transcription regulation</keyword>
<name>A0A7J7LTT5_9MAGN</name>
<dbReference type="Gene3D" id="1.25.70.10">
    <property type="entry name" value="Transcription termination factor 3, mitochondrial"/>
    <property type="match status" value="1"/>
</dbReference>
<keyword evidence="5" id="KW-1185">Reference proteome</keyword>
<keyword evidence="2" id="KW-0806">Transcription termination</keyword>
<comment type="similarity">
    <text evidence="1">Belongs to the mTERF family.</text>
</comment>
<evidence type="ECO:0000256" key="3">
    <source>
        <dbReference type="ARBA" id="ARBA00022946"/>
    </source>
</evidence>
<dbReference type="InterPro" id="IPR003690">
    <property type="entry name" value="MTERF"/>
</dbReference>
<evidence type="ECO:0000256" key="1">
    <source>
        <dbReference type="ARBA" id="ARBA00007692"/>
    </source>
</evidence>